<keyword evidence="3" id="KW-1185">Reference proteome</keyword>
<gene>
    <name evidence="2" type="ORF">Fot_25658</name>
</gene>
<sequence length="107" mass="12141">MQLRSMMLPDRYIDHGAPRDQIEEACLSSRHICATRGEEEEKPKLCLHRLQLPPPTPEPKPNAQIVPITTHNPPEPIKMNSFENAYENSKKHRRITNGSYATSAAVL</sequence>
<evidence type="ECO:0000313" key="3">
    <source>
        <dbReference type="Proteomes" id="UP001604277"/>
    </source>
</evidence>
<proteinExistence type="predicted"/>
<protein>
    <submittedName>
        <fullName evidence="2">1-deoxy-D-xylulose-5-phosphate synthase</fullName>
    </submittedName>
</protein>
<name>A0ABD1UAZ8_9LAMI</name>
<dbReference type="AlphaFoldDB" id="A0ABD1UAZ8"/>
<reference evidence="3" key="1">
    <citation type="submission" date="2024-07" db="EMBL/GenBank/DDBJ databases">
        <title>Two chromosome-level genome assemblies of Korean endemic species Abeliophyllum distichum and Forsythia ovata (Oleaceae).</title>
        <authorList>
            <person name="Jang H."/>
        </authorList>
    </citation>
    <scope>NUCLEOTIDE SEQUENCE [LARGE SCALE GENOMIC DNA]</scope>
</reference>
<evidence type="ECO:0000256" key="1">
    <source>
        <dbReference type="SAM" id="MobiDB-lite"/>
    </source>
</evidence>
<dbReference type="EMBL" id="JBFOLJ010000007">
    <property type="protein sequence ID" value="KAL2521735.1"/>
    <property type="molecule type" value="Genomic_DNA"/>
</dbReference>
<feature type="compositionally biased region" description="Polar residues" evidence="1">
    <location>
        <begin position="96"/>
        <end position="107"/>
    </location>
</feature>
<accession>A0ABD1UAZ8</accession>
<comment type="caution">
    <text evidence="2">The sequence shown here is derived from an EMBL/GenBank/DDBJ whole genome shotgun (WGS) entry which is preliminary data.</text>
</comment>
<evidence type="ECO:0000313" key="2">
    <source>
        <dbReference type="EMBL" id="KAL2521735.1"/>
    </source>
</evidence>
<organism evidence="2 3">
    <name type="scientific">Forsythia ovata</name>
    <dbReference type="NCBI Taxonomy" id="205694"/>
    <lineage>
        <taxon>Eukaryota</taxon>
        <taxon>Viridiplantae</taxon>
        <taxon>Streptophyta</taxon>
        <taxon>Embryophyta</taxon>
        <taxon>Tracheophyta</taxon>
        <taxon>Spermatophyta</taxon>
        <taxon>Magnoliopsida</taxon>
        <taxon>eudicotyledons</taxon>
        <taxon>Gunneridae</taxon>
        <taxon>Pentapetalae</taxon>
        <taxon>asterids</taxon>
        <taxon>lamiids</taxon>
        <taxon>Lamiales</taxon>
        <taxon>Oleaceae</taxon>
        <taxon>Forsythieae</taxon>
        <taxon>Forsythia</taxon>
    </lineage>
</organism>
<feature type="region of interest" description="Disordered" evidence="1">
    <location>
        <begin position="52"/>
        <end position="107"/>
    </location>
</feature>
<dbReference type="Proteomes" id="UP001604277">
    <property type="component" value="Unassembled WGS sequence"/>
</dbReference>